<dbReference type="EMBL" id="CXST01000002">
    <property type="protein sequence ID" value="CTQ44702.1"/>
    <property type="molecule type" value="Genomic_DNA"/>
</dbReference>
<evidence type="ECO:0000313" key="3">
    <source>
        <dbReference type="Proteomes" id="UP000048926"/>
    </source>
</evidence>
<dbReference type="OrthoDB" id="7875074at2"/>
<dbReference type="STRING" id="187304.B0E33_07525"/>
<dbReference type="GO" id="GO:0016747">
    <property type="term" value="F:acyltransferase activity, transferring groups other than amino-acyl groups"/>
    <property type="evidence" value="ECO:0007669"/>
    <property type="project" value="InterPro"/>
</dbReference>
<dbReference type="SUPFAM" id="SSF55729">
    <property type="entry name" value="Acyl-CoA N-acyltransferases (Nat)"/>
    <property type="match status" value="1"/>
</dbReference>
<evidence type="ECO:0000259" key="1">
    <source>
        <dbReference type="PROSITE" id="PS51186"/>
    </source>
</evidence>
<organism evidence="2 3">
    <name type="scientific">Roseibium aggregatum</name>
    <dbReference type="NCBI Taxonomy" id="187304"/>
    <lineage>
        <taxon>Bacteria</taxon>
        <taxon>Pseudomonadati</taxon>
        <taxon>Pseudomonadota</taxon>
        <taxon>Alphaproteobacteria</taxon>
        <taxon>Hyphomicrobiales</taxon>
        <taxon>Stappiaceae</taxon>
        <taxon>Roseibium</taxon>
    </lineage>
</organism>
<gene>
    <name evidence="2" type="ORF">LAL4801_03148</name>
</gene>
<accession>A0A0M6Y3M4</accession>
<keyword evidence="2" id="KW-0808">Transferase</keyword>
<dbReference type="PROSITE" id="PS51186">
    <property type="entry name" value="GNAT"/>
    <property type="match status" value="1"/>
</dbReference>
<dbReference type="RefSeq" id="WP_145903656.1">
    <property type="nucleotide sequence ID" value="NZ_CXST01000002.1"/>
</dbReference>
<keyword evidence="3" id="KW-1185">Reference proteome</keyword>
<evidence type="ECO:0000313" key="2">
    <source>
        <dbReference type="EMBL" id="CTQ44702.1"/>
    </source>
</evidence>
<name>A0A0M6Y3M4_9HYPH</name>
<reference evidence="3" key="1">
    <citation type="submission" date="2015-07" db="EMBL/GenBank/DDBJ databases">
        <authorList>
            <person name="Rodrigo-Torres Lidia"/>
            <person name="Arahal R.David."/>
        </authorList>
    </citation>
    <scope>NUCLEOTIDE SEQUENCE [LARGE SCALE GENOMIC DNA]</scope>
    <source>
        <strain evidence="3">CECT 4801</strain>
    </source>
</reference>
<dbReference type="Pfam" id="PF00583">
    <property type="entry name" value="Acetyltransf_1"/>
    <property type="match status" value="1"/>
</dbReference>
<dbReference type="InterPro" id="IPR000182">
    <property type="entry name" value="GNAT_dom"/>
</dbReference>
<sequence length="168" mass="18332">MVELVEFASDGDLSDGLPRSCLRAFLSTCWRETYQEQLGSDTATAMVESLAGEDLGGILPATDERVVLAFHDDRIVGSCVYAARGEIVYVWGCYISQAFQKSGTGRRLIRHVQREGSSARRLQVTVLCASTGAIAFYGSLGFAVVEYVEYELFPGCREPAQVMELATA</sequence>
<feature type="domain" description="N-acetyltransferase" evidence="1">
    <location>
        <begin position="17"/>
        <end position="168"/>
    </location>
</feature>
<protein>
    <submittedName>
        <fullName evidence="2">Acetyltransferase (GNAT) family protein</fullName>
    </submittedName>
</protein>
<dbReference type="AlphaFoldDB" id="A0A0M6Y3M4"/>
<dbReference type="Proteomes" id="UP000048926">
    <property type="component" value="Unassembled WGS sequence"/>
</dbReference>
<dbReference type="InterPro" id="IPR016181">
    <property type="entry name" value="Acyl_CoA_acyltransferase"/>
</dbReference>
<proteinExistence type="predicted"/>
<dbReference type="Gene3D" id="3.40.630.30">
    <property type="match status" value="1"/>
</dbReference>
<dbReference type="CDD" id="cd04301">
    <property type="entry name" value="NAT_SF"/>
    <property type="match status" value="1"/>
</dbReference>